<sequence length="314" mass="35136">MEKKSFFARFKLSLSRHLPSYIGLLPFFALLIVFVVVPIITGIWRSFTDWSMSSRSEINFVALENYKYLLAGEGTTSKRFLKSLVNMAIYVPITVVVGIGISLILALIVTQLKDRLYRFYRSVYYIPTVIPVFLCVAIWQWFMTTDTGIVASLLAKLGIGEGVTWAETAGYALAEVIIIDVWNMIGFNFLIILAGMKDISPELYEAAEIDGASTLQKMKNITIPLLEPVLFFVITYAFICAIQVYDIPWILSGYDDMNAVGGPDQVMLFPVMEMVRNVYNGSASGLGRACAMGVMLMLIIMTITAIQFKGRKKN</sequence>
<keyword evidence="6 7" id="KW-0472">Membrane</keyword>
<keyword evidence="3" id="KW-1003">Cell membrane</keyword>
<evidence type="ECO:0000313" key="9">
    <source>
        <dbReference type="EMBL" id="HIS97867.1"/>
    </source>
</evidence>
<dbReference type="InterPro" id="IPR035906">
    <property type="entry name" value="MetI-like_sf"/>
</dbReference>
<evidence type="ECO:0000313" key="10">
    <source>
        <dbReference type="Proteomes" id="UP000886876"/>
    </source>
</evidence>
<reference evidence="9" key="1">
    <citation type="submission" date="2020-10" db="EMBL/GenBank/DDBJ databases">
        <authorList>
            <person name="Gilroy R."/>
        </authorList>
    </citation>
    <scope>NUCLEOTIDE SEQUENCE</scope>
    <source>
        <strain evidence="9">ChiHecec3B27-6122</strain>
    </source>
</reference>
<dbReference type="CDD" id="cd06261">
    <property type="entry name" value="TM_PBP2"/>
    <property type="match status" value="1"/>
</dbReference>
<dbReference type="Gene3D" id="1.10.3720.10">
    <property type="entry name" value="MetI-like"/>
    <property type="match status" value="1"/>
</dbReference>
<feature type="transmembrane region" description="Helical" evidence="7">
    <location>
        <begin position="21"/>
        <end position="44"/>
    </location>
</feature>
<dbReference type="Pfam" id="PF00528">
    <property type="entry name" value="BPD_transp_1"/>
    <property type="match status" value="1"/>
</dbReference>
<dbReference type="PANTHER" id="PTHR30193">
    <property type="entry name" value="ABC TRANSPORTER PERMEASE PROTEIN"/>
    <property type="match status" value="1"/>
</dbReference>
<name>A0A9D1G6H9_9FIRM</name>
<dbReference type="EMBL" id="DVJS01000196">
    <property type="protein sequence ID" value="HIS97867.1"/>
    <property type="molecule type" value="Genomic_DNA"/>
</dbReference>
<evidence type="ECO:0000259" key="8">
    <source>
        <dbReference type="PROSITE" id="PS50928"/>
    </source>
</evidence>
<keyword evidence="2 7" id="KW-0813">Transport</keyword>
<accession>A0A9D1G6H9</accession>
<dbReference type="Proteomes" id="UP000886876">
    <property type="component" value="Unassembled WGS sequence"/>
</dbReference>
<evidence type="ECO:0000256" key="1">
    <source>
        <dbReference type="ARBA" id="ARBA00004651"/>
    </source>
</evidence>
<evidence type="ECO:0000256" key="2">
    <source>
        <dbReference type="ARBA" id="ARBA00022448"/>
    </source>
</evidence>
<dbReference type="GO" id="GO:0005886">
    <property type="term" value="C:plasma membrane"/>
    <property type="evidence" value="ECO:0007669"/>
    <property type="project" value="UniProtKB-SubCell"/>
</dbReference>
<reference evidence="9" key="2">
    <citation type="journal article" date="2021" name="PeerJ">
        <title>Extensive microbial diversity within the chicken gut microbiome revealed by metagenomics and culture.</title>
        <authorList>
            <person name="Gilroy R."/>
            <person name="Ravi A."/>
            <person name="Getino M."/>
            <person name="Pursley I."/>
            <person name="Horton D.L."/>
            <person name="Alikhan N.F."/>
            <person name="Baker D."/>
            <person name="Gharbi K."/>
            <person name="Hall N."/>
            <person name="Watson M."/>
            <person name="Adriaenssens E.M."/>
            <person name="Foster-Nyarko E."/>
            <person name="Jarju S."/>
            <person name="Secka A."/>
            <person name="Antonio M."/>
            <person name="Oren A."/>
            <person name="Chaudhuri R.R."/>
            <person name="La Ragione R."/>
            <person name="Hildebrand F."/>
            <person name="Pallen M.J."/>
        </authorList>
    </citation>
    <scope>NUCLEOTIDE SEQUENCE</scope>
    <source>
        <strain evidence="9">ChiHecec3B27-6122</strain>
    </source>
</reference>
<dbReference type="InterPro" id="IPR051393">
    <property type="entry name" value="ABC_transporter_permease"/>
</dbReference>
<keyword evidence="5 7" id="KW-1133">Transmembrane helix</keyword>
<gene>
    <name evidence="9" type="ORF">IAD42_07835</name>
</gene>
<dbReference type="PANTHER" id="PTHR30193:SF37">
    <property type="entry name" value="INNER MEMBRANE ABC TRANSPORTER PERMEASE PROTEIN YCJO"/>
    <property type="match status" value="1"/>
</dbReference>
<evidence type="ECO:0000256" key="6">
    <source>
        <dbReference type="ARBA" id="ARBA00023136"/>
    </source>
</evidence>
<dbReference type="GO" id="GO:0055085">
    <property type="term" value="P:transmembrane transport"/>
    <property type="evidence" value="ECO:0007669"/>
    <property type="project" value="InterPro"/>
</dbReference>
<evidence type="ECO:0000256" key="7">
    <source>
        <dbReference type="RuleBase" id="RU363032"/>
    </source>
</evidence>
<comment type="similarity">
    <text evidence="7">Belongs to the binding-protein-dependent transport system permease family.</text>
</comment>
<protein>
    <submittedName>
        <fullName evidence="9">Sugar ABC transporter permease</fullName>
    </submittedName>
</protein>
<evidence type="ECO:0000256" key="5">
    <source>
        <dbReference type="ARBA" id="ARBA00022989"/>
    </source>
</evidence>
<feature type="transmembrane region" description="Helical" evidence="7">
    <location>
        <begin position="225"/>
        <end position="245"/>
    </location>
</feature>
<feature type="transmembrane region" description="Helical" evidence="7">
    <location>
        <begin position="87"/>
        <end position="110"/>
    </location>
</feature>
<proteinExistence type="inferred from homology"/>
<keyword evidence="4 7" id="KW-0812">Transmembrane</keyword>
<feature type="transmembrane region" description="Helical" evidence="7">
    <location>
        <begin position="122"/>
        <end position="142"/>
    </location>
</feature>
<organism evidence="9 10">
    <name type="scientific">Candidatus Scatomorpha pullistercoris</name>
    <dbReference type="NCBI Taxonomy" id="2840929"/>
    <lineage>
        <taxon>Bacteria</taxon>
        <taxon>Bacillati</taxon>
        <taxon>Bacillota</taxon>
        <taxon>Clostridia</taxon>
        <taxon>Eubacteriales</taxon>
        <taxon>Candidatus Scatomorpha</taxon>
    </lineage>
</organism>
<dbReference type="InterPro" id="IPR000515">
    <property type="entry name" value="MetI-like"/>
</dbReference>
<feature type="transmembrane region" description="Helical" evidence="7">
    <location>
        <begin position="171"/>
        <end position="194"/>
    </location>
</feature>
<evidence type="ECO:0000256" key="3">
    <source>
        <dbReference type="ARBA" id="ARBA00022475"/>
    </source>
</evidence>
<dbReference type="AlphaFoldDB" id="A0A9D1G6H9"/>
<feature type="domain" description="ABC transmembrane type-1" evidence="8">
    <location>
        <begin position="80"/>
        <end position="307"/>
    </location>
</feature>
<comment type="caution">
    <text evidence="9">The sequence shown here is derived from an EMBL/GenBank/DDBJ whole genome shotgun (WGS) entry which is preliminary data.</text>
</comment>
<feature type="transmembrane region" description="Helical" evidence="7">
    <location>
        <begin position="286"/>
        <end position="308"/>
    </location>
</feature>
<dbReference type="PROSITE" id="PS50928">
    <property type="entry name" value="ABC_TM1"/>
    <property type="match status" value="1"/>
</dbReference>
<comment type="subcellular location">
    <subcellularLocation>
        <location evidence="1 7">Cell membrane</location>
        <topology evidence="1 7">Multi-pass membrane protein</topology>
    </subcellularLocation>
</comment>
<evidence type="ECO:0000256" key="4">
    <source>
        <dbReference type="ARBA" id="ARBA00022692"/>
    </source>
</evidence>
<dbReference type="SUPFAM" id="SSF161098">
    <property type="entry name" value="MetI-like"/>
    <property type="match status" value="1"/>
</dbReference>